<dbReference type="InterPro" id="IPR003594">
    <property type="entry name" value="HATPase_dom"/>
</dbReference>
<keyword evidence="5" id="KW-1133">Transmembrane helix</keyword>
<protein>
    <submittedName>
        <fullName evidence="8">Two-component sensor histidine kinase</fullName>
    </submittedName>
</protein>
<evidence type="ECO:0000259" key="6">
    <source>
        <dbReference type="Pfam" id="PF02518"/>
    </source>
</evidence>
<geneLocation type="plasmid" evidence="9">
    <name>pdfi1</name>
</geneLocation>
<dbReference type="PANTHER" id="PTHR24421:SF63">
    <property type="entry name" value="SENSOR HISTIDINE KINASE DESK"/>
    <property type="match status" value="1"/>
</dbReference>
<feature type="coiled-coil region" evidence="4">
    <location>
        <begin position="163"/>
        <end position="192"/>
    </location>
</feature>
<dbReference type="KEGG" id="dfc:DFI_15130"/>
<dbReference type="Gene3D" id="1.20.5.1930">
    <property type="match status" value="1"/>
</dbReference>
<dbReference type="RefSeq" id="WP_027463742.1">
    <property type="nucleotide sequence ID" value="NZ_CP021082.1"/>
</dbReference>
<evidence type="ECO:0000313" key="9">
    <source>
        <dbReference type="Proteomes" id="UP000259030"/>
    </source>
</evidence>
<evidence type="ECO:0000256" key="4">
    <source>
        <dbReference type="SAM" id="Coils"/>
    </source>
</evidence>
<dbReference type="GO" id="GO:0016020">
    <property type="term" value="C:membrane"/>
    <property type="evidence" value="ECO:0007669"/>
    <property type="project" value="InterPro"/>
</dbReference>
<dbReference type="InterPro" id="IPR050482">
    <property type="entry name" value="Sensor_HK_TwoCompSys"/>
</dbReference>
<gene>
    <name evidence="8" type="ORF">DFI_15130</name>
</gene>
<name>A0A221T1J3_9DEIO</name>
<dbReference type="STRING" id="317577.GCA_000419625_03780"/>
<feature type="domain" description="Histidine kinase/HSP90-like ATPase" evidence="6">
    <location>
        <begin position="288"/>
        <end position="367"/>
    </location>
</feature>
<evidence type="ECO:0000256" key="3">
    <source>
        <dbReference type="ARBA" id="ARBA00023012"/>
    </source>
</evidence>
<keyword evidence="3" id="KW-0902">Two-component regulatory system</keyword>
<sequence length="383" mass="41141">MRSVRRSARDWMPLGWLIFLAYPVAGFVLQPRGPGEAALFWGVLLAFVVLYVAAQWRRGGDDTVWALGGYAGSLVAFLLMVPLVGAAACSFLVYGSFMAGHQPSRAWALTLTGFSTLLLLGLMVWQRHLWAGYSWSWAVPAGWALTSGYMLFGAFGAHLGWQAREARRELRLAQVENERLAADAERERIARDLHDLLGHTLSVIVLKSELASRLTERDPARAAVEIREVERISREALSEVRAAVRGYRGGGLAAELARARVALDAAGVRLTVLGTVPVLPPATEASAAMLLREAVTNVVRHARAGAVQVSLVSIPGGHTLTIQDDGVGGHAPEGTGLNSMRERLRAAGGTLERDGRQGTRLVAHFPTGAGDELPALAPGRVVL</sequence>
<dbReference type="EMBL" id="CP021082">
    <property type="protein sequence ID" value="ASN82778.1"/>
    <property type="molecule type" value="Genomic_DNA"/>
</dbReference>
<reference evidence="8 9" key="1">
    <citation type="submission" date="2017-05" db="EMBL/GenBank/DDBJ databases">
        <title>The complete genome sequence of Deinococcus ficus isolated from the rhizosphere of the Ficus religiosa L. in Taiwan.</title>
        <authorList>
            <person name="Wu K.-M."/>
            <person name="Liao T.-L."/>
            <person name="Liu Y.-M."/>
            <person name="Young C.-C."/>
            <person name="Tsai S.-F."/>
        </authorList>
    </citation>
    <scope>NUCLEOTIDE SEQUENCE [LARGE SCALE GENOMIC DNA]</scope>
    <source>
        <strain evidence="8 9">CC-FR2-10</strain>
        <plasmid evidence="9">pdfi1</plasmid>
    </source>
</reference>
<dbReference type="Pfam" id="PF02518">
    <property type="entry name" value="HATPase_c"/>
    <property type="match status" value="1"/>
</dbReference>
<feature type="transmembrane region" description="Helical" evidence="5">
    <location>
        <begin position="12"/>
        <end position="30"/>
    </location>
</feature>
<accession>A0A221T1J3</accession>
<feature type="domain" description="Signal transduction histidine kinase subgroup 3 dimerisation and phosphoacceptor" evidence="7">
    <location>
        <begin position="185"/>
        <end position="250"/>
    </location>
</feature>
<proteinExistence type="predicted"/>
<dbReference type="PANTHER" id="PTHR24421">
    <property type="entry name" value="NITRATE/NITRITE SENSOR PROTEIN NARX-RELATED"/>
    <property type="match status" value="1"/>
</dbReference>
<dbReference type="CDD" id="cd16917">
    <property type="entry name" value="HATPase_UhpB-NarQ-NarX-like"/>
    <property type="match status" value="1"/>
</dbReference>
<keyword evidence="2 8" id="KW-0418">Kinase</keyword>
<organism evidence="8 9">
    <name type="scientific">Deinococcus ficus</name>
    <dbReference type="NCBI Taxonomy" id="317577"/>
    <lineage>
        <taxon>Bacteria</taxon>
        <taxon>Thermotogati</taxon>
        <taxon>Deinococcota</taxon>
        <taxon>Deinococci</taxon>
        <taxon>Deinococcales</taxon>
        <taxon>Deinococcaceae</taxon>
        <taxon>Deinococcus</taxon>
    </lineage>
</organism>
<dbReference type="GO" id="GO:0000155">
    <property type="term" value="F:phosphorelay sensor kinase activity"/>
    <property type="evidence" value="ECO:0007669"/>
    <property type="project" value="InterPro"/>
</dbReference>
<feature type="transmembrane region" description="Helical" evidence="5">
    <location>
        <begin position="106"/>
        <end position="125"/>
    </location>
</feature>
<evidence type="ECO:0000256" key="2">
    <source>
        <dbReference type="ARBA" id="ARBA00022777"/>
    </source>
</evidence>
<keyword evidence="5" id="KW-0812">Transmembrane</keyword>
<evidence type="ECO:0000256" key="1">
    <source>
        <dbReference type="ARBA" id="ARBA00022679"/>
    </source>
</evidence>
<dbReference type="Proteomes" id="UP000259030">
    <property type="component" value="Plasmid pDFI1"/>
</dbReference>
<feature type="transmembrane region" description="Helical" evidence="5">
    <location>
        <begin position="37"/>
        <end position="54"/>
    </location>
</feature>
<evidence type="ECO:0000256" key="5">
    <source>
        <dbReference type="SAM" id="Phobius"/>
    </source>
</evidence>
<keyword evidence="8" id="KW-0614">Plasmid</keyword>
<dbReference type="GO" id="GO:0046983">
    <property type="term" value="F:protein dimerization activity"/>
    <property type="evidence" value="ECO:0007669"/>
    <property type="project" value="InterPro"/>
</dbReference>
<evidence type="ECO:0000259" key="7">
    <source>
        <dbReference type="Pfam" id="PF07730"/>
    </source>
</evidence>
<dbReference type="InterPro" id="IPR011712">
    <property type="entry name" value="Sig_transdc_His_kin_sub3_dim/P"/>
</dbReference>
<keyword evidence="1" id="KW-0808">Transferase</keyword>
<keyword evidence="9" id="KW-1185">Reference proteome</keyword>
<keyword evidence="4" id="KW-0175">Coiled coil</keyword>
<keyword evidence="5" id="KW-0472">Membrane</keyword>
<evidence type="ECO:0000313" key="8">
    <source>
        <dbReference type="EMBL" id="ASN82778.1"/>
    </source>
</evidence>
<dbReference type="InterPro" id="IPR036890">
    <property type="entry name" value="HATPase_C_sf"/>
</dbReference>
<feature type="transmembrane region" description="Helical" evidence="5">
    <location>
        <begin position="137"/>
        <end position="161"/>
    </location>
</feature>
<dbReference type="SUPFAM" id="SSF55874">
    <property type="entry name" value="ATPase domain of HSP90 chaperone/DNA topoisomerase II/histidine kinase"/>
    <property type="match status" value="1"/>
</dbReference>
<feature type="transmembrane region" description="Helical" evidence="5">
    <location>
        <begin position="74"/>
        <end position="94"/>
    </location>
</feature>
<dbReference type="Gene3D" id="3.30.565.10">
    <property type="entry name" value="Histidine kinase-like ATPase, C-terminal domain"/>
    <property type="match status" value="1"/>
</dbReference>
<dbReference type="AlphaFoldDB" id="A0A221T1J3"/>
<dbReference type="Pfam" id="PF07730">
    <property type="entry name" value="HisKA_3"/>
    <property type="match status" value="1"/>
</dbReference>